<dbReference type="GO" id="GO:0005874">
    <property type="term" value="C:microtubule"/>
    <property type="evidence" value="ECO:0007669"/>
    <property type="project" value="UniProtKB-KW"/>
</dbReference>
<reference evidence="16" key="1">
    <citation type="submission" date="2021-01" db="EMBL/GenBank/DDBJ databases">
        <authorList>
            <person name="Corre E."/>
            <person name="Pelletier E."/>
            <person name="Niang G."/>
            <person name="Scheremetjew M."/>
            <person name="Finn R."/>
            <person name="Kale V."/>
            <person name="Holt S."/>
            <person name="Cochrane G."/>
            <person name="Meng A."/>
            <person name="Brown T."/>
            <person name="Cohen L."/>
        </authorList>
    </citation>
    <scope>NUCLEOTIDE SEQUENCE</scope>
    <source>
        <strain evidence="15">CCMP441</strain>
        <strain evidence="16">CCMP644</strain>
    </source>
</reference>
<dbReference type="Pfam" id="PF00225">
    <property type="entry name" value="Kinesin"/>
    <property type="match status" value="1"/>
</dbReference>
<keyword evidence="5 9" id="KW-0067">ATP-binding</keyword>
<evidence type="ECO:0000313" key="16">
    <source>
        <dbReference type="EMBL" id="CAD8956073.1"/>
    </source>
</evidence>
<feature type="domain" description="Kinesin motor" evidence="13">
    <location>
        <begin position="99"/>
        <end position="421"/>
    </location>
</feature>
<evidence type="ECO:0000256" key="11">
    <source>
        <dbReference type="SAM" id="Coils"/>
    </source>
</evidence>
<dbReference type="PROSITE" id="PS00411">
    <property type="entry name" value="KINESIN_MOTOR_1"/>
    <property type="match status" value="1"/>
</dbReference>
<comment type="similarity">
    <text evidence="8">Belongs to the TRAFAC class myosin-kinesin ATPase superfamily. Kinesin family. KIN-13 subfamily.</text>
</comment>
<dbReference type="EMBL" id="HBFX01017545">
    <property type="protein sequence ID" value="CAD8956073.1"/>
    <property type="molecule type" value="Transcribed_RNA"/>
</dbReference>
<dbReference type="PROSITE" id="PS50067">
    <property type="entry name" value="KINESIN_MOTOR_2"/>
    <property type="match status" value="1"/>
</dbReference>
<keyword evidence="2" id="KW-0963">Cytoplasm</keyword>
<dbReference type="AlphaFoldDB" id="A0A6U2E1Y5"/>
<feature type="compositionally biased region" description="Low complexity" evidence="12">
    <location>
        <begin position="71"/>
        <end position="90"/>
    </location>
</feature>
<dbReference type="InterPro" id="IPR036961">
    <property type="entry name" value="Kinesin_motor_dom_sf"/>
</dbReference>
<feature type="region of interest" description="Disordered" evidence="12">
    <location>
        <begin position="422"/>
        <end position="442"/>
    </location>
</feature>
<evidence type="ECO:0000256" key="3">
    <source>
        <dbReference type="ARBA" id="ARBA00022701"/>
    </source>
</evidence>
<evidence type="ECO:0000256" key="4">
    <source>
        <dbReference type="ARBA" id="ARBA00022741"/>
    </source>
</evidence>
<proteinExistence type="inferred from homology"/>
<evidence type="ECO:0000256" key="12">
    <source>
        <dbReference type="SAM" id="MobiDB-lite"/>
    </source>
</evidence>
<dbReference type="SMART" id="SM00129">
    <property type="entry name" value="KISc"/>
    <property type="match status" value="1"/>
</dbReference>
<accession>A0A6U2E1Y5</accession>
<organism evidence="16">
    <name type="scientific">Hemiselmis andersenii</name>
    <name type="common">Cryptophyte alga</name>
    <dbReference type="NCBI Taxonomy" id="464988"/>
    <lineage>
        <taxon>Eukaryota</taxon>
        <taxon>Cryptophyceae</taxon>
        <taxon>Cryptomonadales</taxon>
        <taxon>Hemiselmidaceae</taxon>
        <taxon>Hemiselmis</taxon>
    </lineage>
</organism>
<evidence type="ECO:0000256" key="8">
    <source>
        <dbReference type="ARBA" id="ARBA00061030"/>
    </source>
</evidence>
<dbReference type="PANTHER" id="PTHR47971:SF8">
    <property type="entry name" value="KINESIN-LIKE PROTEIN"/>
    <property type="match status" value="1"/>
</dbReference>
<evidence type="ECO:0000256" key="5">
    <source>
        <dbReference type="ARBA" id="ARBA00022840"/>
    </source>
</evidence>
<feature type="binding site" evidence="9">
    <location>
        <begin position="190"/>
        <end position="197"/>
    </location>
    <ligand>
        <name>ATP</name>
        <dbReference type="ChEBI" id="CHEBI:30616"/>
    </ligand>
</feature>
<protein>
    <recommendedName>
        <fullName evidence="10">Kinesin-like protein</fullName>
    </recommendedName>
</protein>
<dbReference type="PRINTS" id="PR00380">
    <property type="entry name" value="KINESINHEAVY"/>
</dbReference>
<gene>
    <name evidence="16" type="ORF">HAND00432_LOCUS10611</name>
    <name evidence="15" type="ORF">HAND1043_LOCUS21002</name>
</gene>
<dbReference type="Gene3D" id="3.40.850.10">
    <property type="entry name" value="Kinesin motor domain"/>
    <property type="match status" value="1"/>
</dbReference>
<keyword evidence="6 9" id="KW-0505">Motor protein</keyword>
<evidence type="ECO:0000256" key="7">
    <source>
        <dbReference type="ARBA" id="ARBA00023212"/>
    </source>
</evidence>
<keyword evidence="11" id="KW-0175">Coiled coil</keyword>
<dbReference type="Gene3D" id="1.10.150.50">
    <property type="entry name" value="Transcription Factor, Ets-1"/>
    <property type="match status" value="1"/>
</dbReference>
<dbReference type="InterPro" id="IPR019821">
    <property type="entry name" value="Kinesin_motor_CS"/>
</dbReference>
<feature type="domain" description="SAM" evidence="14">
    <location>
        <begin position="1"/>
        <end position="60"/>
    </location>
</feature>
<dbReference type="PROSITE" id="PS50105">
    <property type="entry name" value="SAM_DOMAIN"/>
    <property type="match status" value="1"/>
</dbReference>
<dbReference type="PANTHER" id="PTHR47971">
    <property type="entry name" value="KINESIN-RELATED PROTEIN 6"/>
    <property type="match status" value="1"/>
</dbReference>
<evidence type="ECO:0000256" key="9">
    <source>
        <dbReference type="PROSITE-ProRule" id="PRU00283"/>
    </source>
</evidence>
<evidence type="ECO:0000313" key="15">
    <source>
        <dbReference type="EMBL" id="CAD8754494.1"/>
    </source>
</evidence>
<dbReference type="SUPFAM" id="SSF47769">
    <property type="entry name" value="SAM/Pointed domain"/>
    <property type="match status" value="1"/>
</dbReference>
<dbReference type="GO" id="GO:0003777">
    <property type="term" value="F:microtubule motor activity"/>
    <property type="evidence" value="ECO:0007669"/>
    <property type="project" value="InterPro"/>
</dbReference>
<feature type="region of interest" description="Disordered" evidence="12">
    <location>
        <begin position="64"/>
        <end position="99"/>
    </location>
</feature>
<dbReference type="EMBL" id="HBFK01034661">
    <property type="protein sequence ID" value="CAD8754494.1"/>
    <property type="molecule type" value="Transcribed_RNA"/>
</dbReference>
<dbReference type="SUPFAM" id="SSF52540">
    <property type="entry name" value="P-loop containing nucleoside triphosphate hydrolases"/>
    <property type="match status" value="1"/>
</dbReference>
<feature type="region of interest" description="Disordered" evidence="12">
    <location>
        <begin position="460"/>
        <end position="485"/>
    </location>
</feature>
<feature type="coiled-coil region" evidence="11">
    <location>
        <begin position="549"/>
        <end position="576"/>
    </location>
</feature>
<evidence type="ECO:0000259" key="13">
    <source>
        <dbReference type="PROSITE" id="PS50067"/>
    </source>
</evidence>
<comment type="subcellular location">
    <subcellularLocation>
        <location evidence="1">Cytoplasm</location>
        <location evidence="1">Cytoskeleton</location>
    </subcellularLocation>
</comment>
<dbReference type="InterPro" id="IPR001752">
    <property type="entry name" value="Kinesin_motor_dom"/>
</dbReference>
<dbReference type="FunFam" id="3.40.850.10:FF:000012">
    <property type="entry name" value="Kinesin-like protein"/>
    <property type="match status" value="1"/>
</dbReference>
<dbReference type="GO" id="GO:0008017">
    <property type="term" value="F:microtubule binding"/>
    <property type="evidence" value="ECO:0007669"/>
    <property type="project" value="InterPro"/>
</dbReference>
<dbReference type="CDD" id="cd01367">
    <property type="entry name" value="KISc_KIF2_like"/>
    <property type="match status" value="1"/>
</dbReference>
<keyword evidence="3 10" id="KW-0493">Microtubule</keyword>
<sequence>MSRISEWLRSSGLEKFQDQFRSMGEDQFLGLQMQDYAEYNVVLQEDRRKLFSLLQVLKRELDIVHPPPAQGPKAPSSAPASSGSGAEEAPSGGGVSKERIRVAIRKRPMSKKEIDKQEADVLEADNMQCIMVKEPKTKVDLTKYTDEHQFYFDEVLGEQCMNSDVYDRCGKGLVRYIFEQHGKASCFAYGQTGSGKTHTMMGHPKQPGLYFLAAADIFKMVKEKQHSDVTVWISFFEIYGGKLYDLLNERRKLVARADAKQVVNIVGLKETQATTVQHFMDALRQGHEARSTAATGANLDSSRSHAVLQIQLRRQDKLNGKLSFIDLAGSERASDVNDNDRQTRLEGAEINKSLLALKECIRALDQNSKHIPFRGSTLTSVLKDSFIGNCRTVMIANVSPGTASCEHTMNTLRYANRVKQLKGADKDRKSGGNGYNAYMPHQGHQAPKHVLHANNNQQKPAWVDVGPDKSPPASKSDDEDDPYGRSQEQLAYEDLVTNILEEEDAIVACHRQQIEENMALVQEEMGLLTEVEMPGGSIETYVDRLDGVLQQKLDMLLRLRERLSDFKQRLKEEEVLSKTRRM</sequence>
<keyword evidence="4 9" id="KW-0547">Nucleotide-binding</keyword>
<dbReference type="GO" id="GO:0007018">
    <property type="term" value="P:microtubule-based movement"/>
    <property type="evidence" value="ECO:0007669"/>
    <property type="project" value="InterPro"/>
</dbReference>
<evidence type="ECO:0000256" key="1">
    <source>
        <dbReference type="ARBA" id="ARBA00004245"/>
    </source>
</evidence>
<evidence type="ECO:0000256" key="10">
    <source>
        <dbReference type="RuleBase" id="RU000394"/>
    </source>
</evidence>
<keyword evidence="7" id="KW-0206">Cytoskeleton</keyword>
<dbReference type="InterPro" id="IPR001660">
    <property type="entry name" value="SAM"/>
</dbReference>
<dbReference type="InterPro" id="IPR027640">
    <property type="entry name" value="Kinesin-like_fam"/>
</dbReference>
<evidence type="ECO:0000256" key="6">
    <source>
        <dbReference type="ARBA" id="ARBA00023175"/>
    </source>
</evidence>
<dbReference type="GO" id="GO:0005524">
    <property type="term" value="F:ATP binding"/>
    <property type="evidence" value="ECO:0007669"/>
    <property type="project" value="UniProtKB-UniRule"/>
</dbReference>
<dbReference type="InterPro" id="IPR027417">
    <property type="entry name" value="P-loop_NTPase"/>
</dbReference>
<evidence type="ECO:0000256" key="2">
    <source>
        <dbReference type="ARBA" id="ARBA00022490"/>
    </source>
</evidence>
<name>A0A6U2E1Y5_HEMAN</name>
<dbReference type="InterPro" id="IPR013761">
    <property type="entry name" value="SAM/pointed_sf"/>
</dbReference>
<dbReference type="GO" id="GO:0007019">
    <property type="term" value="P:microtubule depolymerization"/>
    <property type="evidence" value="ECO:0007669"/>
    <property type="project" value="TreeGrafter"/>
</dbReference>
<evidence type="ECO:0000259" key="14">
    <source>
        <dbReference type="PROSITE" id="PS50105"/>
    </source>
</evidence>